<comment type="similarity">
    <text evidence="1">Belongs to the CCDC39 family.</text>
</comment>
<feature type="coiled-coil region" evidence="5">
    <location>
        <begin position="743"/>
        <end position="826"/>
    </location>
</feature>
<comment type="function">
    <text evidence="4">Required for assembly of dynein regulatory complex (DRC) and inner dynein arm (IDA) complexes, which are responsible for ciliary beat regulation, thereby playing a central role in motility in cilia and flagella. Probably acts together with CCDC40 to form a molecular ruler that determines the 96 nanometer (nm) repeat length and arrangements of components in cilia and flagella. Not required for outer dynein arm complexes assembly.</text>
</comment>
<evidence type="ECO:0000256" key="2">
    <source>
        <dbReference type="ARBA" id="ARBA00016725"/>
    </source>
</evidence>
<evidence type="ECO:0000256" key="4">
    <source>
        <dbReference type="ARBA" id="ARBA00045182"/>
    </source>
</evidence>
<keyword evidence="3 5" id="KW-0175">Coiled coil</keyword>
<feature type="coiled-coil region" evidence="5">
    <location>
        <begin position="253"/>
        <end position="308"/>
    </location>
</feature>
<organism evidence="7 9">
    <name type="scientific">Limulus polyphemus</name>
    <name type="common">Atlantic horseshoe crab</name>
    <dbReference type="NCBI Taxonomy" id="6850"/>
    <lineage>
        <taxon>Eukaryota</taxon>
        <taxon>Metazoa</taxon>
        <taxon>Ecdysozoa</taxon>
        <taxon>Arthropoda</taxon>
        <taxon>Chelicerata</taxon>
        <taxon>Merostomata</taxon>
        <taxon>Xiphosura</taxon>
        <taxon>Limulidae</taxon>
        <taxon>Limulus</taxon>
    </lineage>
</organism>
<dbReference type="Pfam" id="PF24161">
    <property type="entry name" value="CCDC39"/>
    <property type="match status" value="1"/>
</dbReference>
<feature type="coiled-coil region" evidence="5">
    <location>
        <begin position="481"/>
        <end position="508"/>
    </location>
</feature>
<evidence type="ECO:0000256" key="1">
    <source>
        <dbReference type="ARBA" id="ARBA00005805"/>
    </source>
</evidence>
<name>A0ABM1SUD0_LIMPO</name>
<dbReference type="RefSeq" id="XP_022247236.1">
    <property type="nucleotide sequence ID" value="XM_022391528.1"/>
</dbReference>
<feature type="compositionally biased region" description="Polar residues" evidence="6">
    <location>
        <begin position="910"/>
        <end position="930"/>
    </location>
</feature>
<dbReference type="Proteomes" id="UP000694941">
    <property type="component" value="Unplaced"/>
</dbReference>
<accession>A0ABM1SUD0</accession>
<feature type="compositionally biased region" description="Low complexity" evidence="6">
    <location>
        <begin position="891"/>
        <end position="906"/>
    </location>
</feature>
<keyword evidence="7" id="KW-1185">Reference proteome</keyword>
<evidence type="ECO:0000256" key="3">
    <source>
        <dbReference type="ARBA" id="ARBA00023054"/>
    </source>
</evidence>
<dbReference type="PANTHER" id="PTHR18962">
    <property type="entry name" value="COILED-COIL DOMAIN-CONTAINING PROTEIN 39"/>
    <property type="match status" value="1"/>
</dbReference>
<dbReference type="RefSeq" id="XP_022247238.1">
    <property type="nucleotide sequence ID" value="XM_022391530.1"/>
</dbReference>
<feature type="coiled-coil region" evidence="5">
    <location>
        <begin position="29"/>
        <end position="56"/>
    </location>
</feature>
<evidence type="ECO:0000313" key="10">
    <source>
        <dbReference type="RefSeq" id="XP_022247238.1"/>
    </source>
</evidence>
<feature type="coiled-coil region" evidence="5">
    <location>
        <begin position="618"/>
        <end position="715"/>
    </location>
</feature>
<proteinExistence type="inferred from homology"/>
<reference evidence="8 9" key="1">
    <citation type="submission" date="2025-05" db="UniProtKB">
        <authorList>
            <consortium name="RefSeq"/>
        </authorList>
    </citation>
    <scope>IDENTIFICATION</scope>
    <source>
        <tissue evidence="8 9">Muscle</tissue>
    </source>
</reference>
<feature type="coiled-coil region" evidence="5">
    <location>
        <begin position="176"/>
        <end position="210"/>
    </location>
</feature>
<dbReference type="RefSeq" id="XP_013779426.1">
    <property type="nucleotide sequence ID" value="XM_013923972.2"/>
</dbReference>
<evidence type="ECO:0000256" key="6">
    <source>
        <dbReference type="SAM" id="MobiDB-lite"/>
    </source>
</evidence>
<gene>
    <name evidence="8 9 10" type="primary">LOC106463892</name>
</gene>
<feature type="coiled-coil region" evidence="5">
    <location>
        <begin position="343"/>
        <end position="377"/>
    </location>
</feature>
<feature type="coiled-coil region" evidence="5">
    <location>
        <begin position="106"/>
        <end position="133"/>
    </location>
</feature>
<dbReference type="PANTHER" id="PTHR18962:SF0">
    <property type="entry name" value="COILED-COIL DOMAIN-CONTAINING PROTEIN 39"/>
    <property type="match status" value="1"/>
</dbReference>
<evidence type="ECO:0000256" key="5">
    <source>
        <dbReference type="SAM" id="Coils"/>
    </source>
</evidence>
<evidence type="ECO:0000313" key="7">
    <source>
        <dbReference type="Proteomes" id="UP000694941"/>
    </source>
</evidence>
<protein>
    <recommendedName>
        <fullName evidence="2">Coiled-coil domain-containing protein 39</fullName>
    </recommendedName>
</protein>
<sequence>MLVKMVQESWSDILDKNLYQDLFGGKYAFPIANEENRALEKQLKEKQKEVAVYNFKLQESNLRIKTINDHFRDVQQQLQYTQQIYKARQRELDAEVNLQKLLYNEEQWLLQQIQQYKKEIKDLHEKQAARENSITQNQHIIEEIKTAMQWDNSALGAWLEEQVRQEEDILALLKYTEHDESKIKAINLQLQRLNEEEKKKKQELYEANTDVTVVEIQLDHMAEEFRRAHQERQGIIEQWEQTVIQMQHRNVNIRNISKQIETIQEEEAKLQEALSEKQEMLSEENTTNRELERRITLGESELQKLRGESAVIEKEKALAVEIDALKNVASHTARKVHSFRNDTVVLQQEIEDKRKKLQILEQEKKTLDEELHSKKEQTMTTAERMIQMEMLLQKEEAYQLQMEAELAKLQDFHFQRSQELQTVLDFERNLKAEIKGVQASNRNLDSRLRQLDQNGVSQEELVYHLDYEIQQLHQRIAHMAGEKREEEQVQLELEVQELKESLDSQTSTYCMLSQEVKKTEEGIRYWKRKMEKICKEREDLDSKLHELYLHNETAERESRNMTSQKEDILVEESLLKVKLKGLHQVLNDCVNTKFAAQKHQLDIETAVKERKEEIKCCKEMLQTEINLAQQKKHKLSQQLQECNNKINKLQMRYQVLLGTLGVNEEDEKSPAYLLIKAAQEKEELRLRGKELSAVVSQAEEEMVALKNSVELVLAENTQLRQTLKPLGEEGEEQKQLLSFQSQLSNCLEKLHEKEKQCSELQNDCCFLEQALEDVSNQKTHVQSLLQEKDSTSTVFQKELEEQKKKITRAEKQTGRINAELQELLSQECLTNYKKDIRLRLLQEVAKRCRDVLVDLSDFDLNINEELKKQFVKANIPFPTKRNSPHPSRACSHTSLHSLSSASSLKSNRSDNQIPTSKSSRLSLSNRASGSYVSISPAKIQIGTDFPVSGMKSPSSREQ</sequence>
<dbReference type="InterPro" id="IPR033290">
    <property type="entry name" value="CCDC39"/>
</dbReference>
<evidence type="ECO:0000313" key="9">
    <source>
        <dbReference type="RefSeq" id="XP_022247236.1"/>
    </source>
</evidence>
<dbReference type="GeneID" id="106463892"/>
<evidence type="ECO:0000313" key="8">
    <source>
        <dbReference type="RefSeq" id="XP_013779426.1"/>
    </source>
</evidence>
<feature type="region of interest" description="Disordered" evidence="6">
    <location>
        <begin position="876"/>
        <end position="930"/>
    </location>
</feature>